<dbReference type="InterPro" id="IPR052515">
    <property type="entry name" value="Gfo/Idh/MocA_Oxidoreductase"/>
</dbReference>
<dbReference type="GO" id="GO:0000166">
    <property type="term" value="F:nucleotide binding"/>
    <property type="evidence" value="ECO:0007669"/>
    <property type="project" value="InterPro"/>
</dbReference>
<dbReference type="Pfam" id="PF01408">
    <property type="entry name" value="GFO_IDH_MocA"/>
    <property type="match status" value="1"/>
</dbReference>
<evidence type="ECO:0000313" key="3">
    <source>
        <dbReference type="Proteomes" id="UP000037392"/>
    </source>
</evidence>
<feature type="domain" description="Gfo/Idh/MocA-like oxidoreductase N-terminal" evidence="1">
    <location>
        <begin position="23"/>
        <end position="144"/>
    </location>
</feature>
<name>A0A0J9BNF2_9FIRM</name>
<organism evidence="2 3">
    <name type="scientific">[Clostridium] citroniae WAL-19142</name>
    <dbReference type="NCBI Taxonomy" id="742734"/>
    <lineage>
        <taxon>Bacteria</taxon>
        <taxon>Bacillati</taxon>
        <taxon>Bacillota</taxon>
        <taxon>Clostridia</taxon>
        <taxon>Lachnospirales</taxon>
        <taxon>Lachnospiraceae</taxon>
        <taxon>Enterocloster</taxon>
    </lineage>
</organism>
<dbReference type="Gene3D" id="3.40.50.720">
    <property type="entry name" value="NAD(P)-binding Rossmann-like Domain"/>
    <property type="match status" value="1"/>
</dbReference>
<dbReference type="EMBL" id="ADLK01000036">
    <property type="protein sequence ID" value="KMW14662.1"/>
    <property type="molecule type" value="Genomic_DNA"/>
</dbReference>
<accession>A0A0J9BNF2</accession>
<dbReference type="InterPro" id="IPR000683">
    <property type="entry name" value="Gfo/Idh/MocA-like_OxRdtase_N"/>
</dbReference>
<dbReference type="SUPFAM" id="SSF51735">
    <property type="entry name" value="NAD(P)-binding Rossmann-fold domains"/>
    <property type="match status" value="1"/>
</dbReference>
<gene>
    <name evidence="2" type="ORF">HMPREF9470_04692</name>
</gene>
<evidence type="ECO:0000259" key="1">
    <source>
        <dbReference type="Pfam" id="PF01408"/>
    </source>
</evidence>
<dbReference type="InterPro" id="IPR036291">
    <property type="entry name" value="NAD(P)-bd_dom_sf"/>
</dbReference>
<dbReference type="OrthoDB" id="9781966at2"/>
<dbReference type="PANTHER" id="PTHR43249">
    <property type="entry name" value="UDP-N-ACETYL-2-AMINO-2-DEOXY-D-GLUCURONATE OXIDASE"/>
    <property type="match status" value="1"/>
</dbReference>
<dbReference type="Proteomes" id="UP000037392">
    <property type="component" value="Unassembled WGS sequence"/>
</dbReference>
<protein>
    <recommendedName>
        <fullName evidence="1">Gfo/Idh/MocA-like oxidoreductase N-terminal domain-containing protein</fullName>
    </recommendedName>
</protein>
<proteinExistence type="predicted"/>
<evidence type="ECO:0000313" key="2">
    <source>
        <dbReference type="EMBL" id="KMW14662.1"/>
    </source>
</evidence>
<dbReference type="SUPFAM" id="SSF55347">
    <property type="entry name" value="Glyceraldehyde-3-phosphate dehydrogenase-like, C-terminal domain"/>
    <property type="match status" value="1"/>
</dbReference>
<reference evidence="2 3" key="1">
    <citation type="submission" date="2011-04" db="EMBL/GenBank/DDBJ databases">
        <title>The Genome Sequence of Clostridium citroniae WAL-19142.</title>
        <authorList>
            <consortium name="The Broad Institute Genome Sequencing Platform"/>
            <person name="Earl A."/>
            <person name="Ward D."/>
            <person name="Feldgarden M."/>
            <person name="Gevers D."/>
            <person name="Warren Y.A."/>
            <person name="Tyrrell K.L."/>
            <person name="Citron D.M."/>
            <person name="Goldstein E.J."/>
            <person name="Daigneault M."/>
            <person name="Allen-Vercoe E."/>
            <person name="Young S.K."/>
            <person name="Zeng Q."/>
            <person name="Gargeya S."/>
            <person name="Fitzgerald M."/>
            <person name="Haas B."/>
            <person name="Abouelleil A."/>
            <person name="Alvarado L."/>
            <person name="Arachchi H.M."/>
            <person name="Berlin A."/>
            <person name="Brown A."/>
            <person name="Chapman S.B."/>
            <person name="Chen Z."/>
            <person name="Dunbar C."/>
            <person name="Freedman E."/>
            <person name="Gearin G."/>
            <person name="Gellesch M."/>
            <person name="Goldberg J."/>
            <person name="Griggs A."/>
            <person name="Gujja S."/>
            <person name="Heilman E.R."/>
            <person name="Heiman D."/>
            <person name="Howarth C."/>
            <person name="Larson L."/>
            <person name="Lui A."/>
            <person name="MacDonald P.J."/>
            <person name="Mehta T."/>
            <person name="Montmayeur A."/>
            <person name="Murphy C."/>
            <person name="Neiman D."/>
            <person name="Pearson M."/>
            <person name="Priest M."/>
            <person name="Roberts A."/>
            <person name="Saif S."/>
            <person name="Shea T."/>
            <person name="Shenoy N."/>
            <person name="Sisk P."/>
            <person name="Stolte C."/>
            <person name="Sykes S."/>
            <person name="White J."/>
            <person name="Yandava C."/>
            <person name="Wortman J."/>
            <person name="Nusbaum C."/>
            <person name="Birren B."/>
        </authorList>
    </citation>
    <scope>NUCLEOTIDE SEQUENCE [LARGE SCALE GENOMIC DNA]</scope>
    <source>
        <strain evidence="2 3">WAL-19142</strain>
    </source>
</reference>
<comment type="caution">
    <text evidence="2">The sequence shown here is derived from an EMBL/GenBank/DDBJ whole genome shotgun (WGS) entry which is preliminary data.</text>
</comment>
<dbReference type="PANTHER" id="PTHR43249:SF1">
    <property type="entry name" value="D-GLUCOSIDE 3-DEHYDROGENASE"/>
    <property type="match status" value="1"/>
</dbReference>
<dbReference type="Gene3D" id="3.30.360.10">
    <property type="entry name" value="Dihydrodipicolinate Reductase, domain 2"/>
    <property type="match status" value="1"/>
</dbReference>
<dbReference type="AlphaFoldDB" id="A0A0J9BNF2"/>
<sequence>MPGDKKLVKTDNIYGMAIMENVKVLLVAIGGYGANYMKELTEKNVTGVQIEGVCEVMPGIQERFPVIKEQPIPLYHSLKDFYEEHEADLAVIATPMHLHYEQTKYCLEHGSNVLLEKPVCTDLEDARKLSALQERTGHFVAVGYQLDYRRDVLALKQDILDGKFGRPVVMKAMHALRRGESYYHRNDWAGCILANGREVNDSPFNNACAHQFQVMTFLLGERMGTAAEIDHVKAELYRANACVENYDTAAVCIKTKGGVPIYYYTTHDMAENRLGPVSEYRFEQGTVYYGTDFGEGTVEEYVAVMKDGSRRSYGNVPKGERLQKLYDSLECAKRGGQPICTVQCAIPHLETVLKLAKLPVRQIREEELEHVEENGDKFCQIRNLKNIFTACYENQQMPTEVGTRWY</sequence>
<dbReference type="PATRIC" id="fig|742734.4.peg.5026"/>